<gene>
    <name evidence="3" type="ORF">SK3146_00705</name>
</gene>
<evidence type="ECO:0000256" key="1">
    <source>
        <dbReference type="SAM" id="Phobius"/>
    </source>
</evidence>
<protein>
    <recommendedName>
        <fullName evidence="2">DUF4395 domain-containing protein</fullName>
    </recommendedName>
</protein>
<reference evidence="3" key="2">
    <citation type="journal article" date="2021" name="J Anim Sci Technol">
        <title>Complete genome sequence of Paenibacillus konkukensis sp. nov. SK3146 as a potential probiotic strain.</title>
        <authorList>
            <person name="Jung H.I."/>
            <person name="Park S."/>
            <person name="Niu K.M."/>
            <person name="Lee S.W."/>
            <person name="Kothari D."/>
            <person name="Yi K.J."/>
            <person name="Kim S.K."/>
        </authorList>
    </citation>
    <scope>NUCLEOTIDE SEQUENCE</scope>
    <source>
        <strain evidence="3">SK3146</strain>
    </source>
</reference>
<proteinExistence type="predicted"/>
<reference evidence="3" key="1">
    <citation type="submission" date="2018-02" db="EMBL/GenBank/DDBJ databases">
        <authorList>
            <person name="Kim S.-K."/>
            <person name="Jung H.-I."/>
            <person name="Lee S.-W."/>
        </authorList>
    </citation>
    <scope>NUCLEOTIDE SEQUENCE</scope>
    <source>
        <strain evidence="3">SK3146</strain>
    </source>
</reference>
<dbReference type="EMBL" id="CP027059">
    <property type="protein sequence ID" value="UQZ81549.1"/>
    <property type="molecule type" value="Genomic_DNA"/>
</dbReference>
<dbReference type="InterPro" id="IPR016942">
    <property type="entry name" value="UCP030042"/>
</dbReference>
<feature type="transmembrane region" description="Helical" evidence="1">
    <location>
        <begin position="16"/>
        <end position="38"/>
    </location>
</feature>
<organism evidence="3 4">
    <name type="scientific">Paenibacillus konkukensis</name>
    <dbReference type="NCBI Taxonomy" id="2020716"/>
    <lineage>
        <taxon>Bacteria</taxon>
        <taxon>Bacillati</taxon>
        <taxon>Bacillota</taxon>
        <taxon>Bacilli</taxon>
        <taxon>Bacillales</taxon>
        <taxon>Paenibacillaceae</taxon>
        <taxon>Paenibacillus</taxon>
    </lineage>
</organism>
<keyword evidence="1" id="KW-0812">Transmembrane</keyword>
<keyword evidence="1" id="KW-1133">Transmembrane helix</keyword>
<feature type="transmembrane region" description="Helical" evidence="1">
    <location>
        <begin position="101"/>
        <end position="128"/>
    </location>
</feature>
<evidence type="ECO:0000259" key="2">
    <source>
        <dbReference type="Pfam" id="PF14340"/>
    </source>
</evidence>
<keyword evidence="4" id="KW-1185">Reference proteome</keyword>
<dbReference type="InterPro" id="IPR025508">
    <property type="entry name" value="DUF4395"/>
</dbReference>
<evidence type="ECO:0000313" key="4">
    <source>
        <dbReference type="Proteomes" id="UP001057134"/>
    </source>
</evidence>
<feature type="domain" description="DUF4395" evidence="2">
    <location>
        <begin position="4"/>
        <end position="132"/>
    </location>
</feature>
<dbReference type="PIRSF" id="PIRSF030042">
    <property type="entry name" value="UCP030042"/>
    <property type="match status" value="1"/>
</dbReference>
<name>A0ABY4RGF3_9BACL</name>
<dbReference type="RefSeq" id="WP_249863778.1">
    <property type="nucleotide sequence ID" value="NZ_CP027059.1"/>
</dbReference>
<evidence type="ECO:0000313" key="3">
    <source>
        <dbReference type="EMBL" id="UQZ81549.1"/>
    </source>
</evidence>
<feature type="transmembrane region" description="Helical" evidence="1">
    <location>
        <begin position="77"/>
        <end position="95"/>
    </location>
</feature>
<accession>A0ABY4RGF3</accession>
<dbReference type="Pfam" id="PF14340">
    <property type="entry name" value="DUF4395"/>
    <property type="match status" value="1"/>
</dbReference>
<dbReference type="Proteomes" id="UP001057134">
    <property type="component" value="Chromosome"/>
</dbReference>
<sequence length="137" mass="14800">MQEIPVPYVRANQAGIVLFILLAMLFRQPAFIVVLWAIQVIGLWQGARGNLFIVAAAPLLKGRIAGAATEARELQRFNNAIAVALLTVATLAFLANAHSIVGYIAAGMVAAAALAALCGYCVGCFLYYQFKKNFRRK</sequence>
<keyword evidence="1" id="KW-0472">Membrane</keyword>